<dbReference type="Proteomes" id="UP001558850">
    <property type="component" value="Unassembled WGS sequence"/>
</dbReference>
<gene>
    <name evidence="1" type="ORF">AB4Y32_17860</name>
</gene>
<keyword evidence="2" id="KW-1185">Reference proteome</keyword>
<proteinExistence type="predicted"/>
<dbReference type="EMBL" id="JBFRCH010000008">
    <property type="protein sequence ID" value="MEX3933645.1"/>
    <property type="molecule type" value="Genomic_DNA"/>
</dbReference>
<name>A0ACC6U1Y5_9BURK</name>
<evidence type="ECO:0000313" key="1">
    <source>
        <dbReference type="EMBL" id="MEX3933645.1"/>
    </source>
</evidence>
<accession>A0ACC6U1Y5</accession>
<reference evidence="1" key="1">
    <citation type="submission" date="2024-07" db="EMBL/GenBank/DDBJ databases">
        <title>A survey of Mimosa microsymbionts across Brazilian biomes reveals a high diversity of Paraburkholderia nodulating endemic species, but also that Cupriavidus is common as a symbiont of widespread species.</title>
        <authorList>
            <person name="Rouws L."/>
            <person name="Barauna A."/>
            <person name="Beukes C."/>
            <person name="Rouws J.R.C."/>
            <person name="De Faria S.M."/>
            <person name="Gross E."/>
            <person name="Bueno Dos Reis Junior F."/>
            <person name="Simon M.F."/>
            <person name="Maluk M."/>
            <person name="Odee D.W."/>
            <person name="Kenicer G."/>
            <person name="Young J.P.W."/>
            <person name="Reis V.M."/>
            <person name="Zilli J."/>
            <person name="James E.K."/>
        </authorList>
    </citation>
    <scope>NUCLEOTIDE SEQUENCE</scope>
    <source>
        <strain evidence="1">EG181B</strain>
    </source>
</reference>
<protein>
    <submittedName>
        <fullName evidence="1">Uncharacterized protein</fullName>
    </submittedName>
</protein>
<sequence length="104" mass="9942">MTGVAVTLGAGTLSNDAGNVSAQGPLNATAAGALSNQGGQFVSQGAMQIHGGTVSNYQGTMQSAAGFGLYAASLDDTAGHITSLNGDGLNLGITGTLLNTASAA</sequence>
<organism evidence="1 2">
    <name type="scientific">Paraburkholderia phymatum</name>
    <dbReference type="NCBI Taxonomy" id="148447"/>
    <lineage>
        <taxon>Bacteria</taxon>
        <taxon>Pseudomonadati</taxon>
        <taxon>Pseudomonadota</taxon>
        <taxon>Betaproteobacteria</taxon>
        <taxon>Burkholderiales</taxon>
        <taxon>Burkholderiaceae</taxon>
        <taxon>Paraburkholderia</taxon>
    </lineage>
</organism>
<comment type="caution">
    <text evidence="1">The sequence shown here is derived from an EMBL/GenBank/DDBJ whole genome shotgun (WGS) entry which is preliminary data.</text>
</comment>
<evidence type="ECO:0000313" key="2">
    <source>
        <dbReference type="Proteomes" id="UP001558850"/>
    </source>
</evidence>